<sequence>MISISIFLLLREEGKRKNFNYQNYFSSNPKVIKKEHFNAYLFSKYFRCDLRIVSDANSFFIDTILKHHGLMDCFTEINTNPSYVDDEGKLRIFPFHDFTSSPHSPCPPNMCKVNII</sequence>
<accession>A0A822ZE53</accession>
<dbReference type="InterPro" id="IPR036412">
    <property type="entry name" value="HAD-like_sf"/>
</dbReference>
<dbReference type="Proteomes" id="UP000607653">
    <property type="component" value="Unassembled WGS sequence"/>
</dbReference>
<name>A0A822ZE53_NELNU</name>
<organism evidence="1 2">
    <name type="scientific">Nelumbo nucifera</name>
    <name type="common">Sacred lotus</name>
    <dbReference type="NCBI Taxonomy" id="4432"/>
    <lineage>
        <taxon>Eukaryota</taxon>
        <taxon>Viridiplantae</taxon>
        <taxon>Streptophyta</taxon>
        <taxon>Embryophyta</taxon>
        <taxon>Tracheophyta</taxon>
        <taxon>Spermatophyta</taxon>
        <taxon>Magnoliopsida</taxon>
        <taxon>Proteales</taxon>
        <taxon>Nelumbonaceae</taxon>
        <taxon>Nelumbo</taxon>
    </lineage>
</organism>
<dbReference type="SUPFAM" id="SSF56784">
    <property type="entry name" value="HAD-like"/>
    <property type="match status" value="1"/>
</dbReference>
<dbReference type="Pfam" id="PF06888">
    <property type="entry name" value="Put_Phosphatase"/>
    <property type="match status" value="1"/>
</dbReference>
<dbReference type="AlphaFoldDB" id="A0A822ZE53"/>
<evidence type="ECO:0000313" key="1">
    <source>
        <dbReference type="EMBL" id="DAD44464.1"/>
    </source>
</evidence>
<reference evidence="1 2" key="1">
    <citation type="journal article" date="2020" name="Mol. Biol. Evol.">
        <title>Distinct Expression and Methylation Patterns for Genes with Different Fates following a Single Whole-Genome Duplication in Flowering Plants.</title>
        <authorList>
            <person name="Shi T."/>
            <person name="Rahmani R.S."/>
            <person name="Gugger P.F."/>
            <person name="Wang M."/>
            <person name="Li H."/>
            <person name="Zhang Y."/>
            <person name="Li Z."/>
            <person name="Wang Q."/>
            <person name="Van de Peer Y."/>
            <person name="Marchal K."/>
            <person name="Chen J."/>
        </authorList>
    </citation>
    <scope>NUCLEOTIDE SEQUENCE [LARGE SCALE GENOMIC DNA]</scope>
    <source>
        <tissue evidence="1">Leaf</tissue>
    </source>
</reference>
<comment type="caution">
    <text evidence="1">The sequence shown here is derived from an EMBL/GenBank/DDBJ whole genome shotgun (WGS) entry which is preliminary data.</text>
</comment>
<keyword evidence="2" id="KW-1185">Reference proteome</keyword>
<dbReference type="EMBL" id="DUZY01000007">
    <property type="protein sequence ID" value="DAD44464.1"/>
    <property type="molecule type" value="Genomic_DNA"/>
</dbReference>
<dbReference type="PANTHER" id="PTHR20889">
    <property type="entry name" value="PHOSPHATASE, ORPHAN 1, 2"/>
    <property type="match status" value="1"/>
</dbReference>
<protein>
    <submittedName>
        <fullName evidence="1">Uncharacterized protein</fullName>
    </submittedName>
</protein>
<dbReference type="PANTHER" id="PTHR20889:SF12">
    <property type="entry name" value="LP01149P"/>
    <property type="match status" value="1"/>
</dbReference>
<dbReference type="InterPro" id="IPR016965">
    <property type="entry name" value="Pase_PHOSPHO-typ"/>
</dbReference>
<gene>
    <name evidence="1" type="ORF">HUJ06_002694</name>
</gene>
<dbReference type="GO" id="GO:0016791">
    <property type="term" value="F:phosphatase activity"/>
    <property type="evidence" value="ECO:0007669"/>
    <property type="project" value="InterPro"/>
</dbReference>
<proteinExistence type="predicted"/>
<evidence type="ECO:0000313" key="2">
    <source>
        <dbReference type="Proteomes" id="UP000607653"/>
    </source>
</evidence>